<feature type="compositionally biased region" description="Polar residues" evidence="4">
    <location>
        <begin position="181"/>
        <end position="190"/>
    </location>
</feature>
<dbReference type="RefSeq" id="WP_128560121.1">
    <property type="nucleotide sequence ID" value="NZ_BPQH01000004.1"/>
</dbReference>
<dbReference type="PROSITE" id="PS01117">
    <property type="entry name" value="HTH_MARR_1"/>
    <property type="match status" value="1"/>
</dbReference>
<dbReference type="SMART" id="SM00347">
    <property type="entry name" value="HTH_MARR"/>
    <property type="match status" value="1"/>
</dbReference>
<name>A0ABQ4QU22_9HYPH</name>
<organism evidence="7 8">
    <name type="scientific">Methylobacterium crusticola</name>
    <dbReference type="NCBI Taxonomy" id="1697972"/>
    <lineage>
        <taxon>Bacteria</taxon>
        <taxon>Pseudomonadati</taxon>
        <taxon>Pseudomonadota</taxon>
        <taxon>Alphaproteobacteria</taxon>
        <taxon>Hyphomicrobiales</taxon>
        <taxon>Methylobacteriaceae</taxon>
        <taxon>Methylobacterium</taxon>
    </lineage>
</organism>
<dbReference type="SUPFAM" id="SSF46785">
    <property type="entry name" value="Winged helix' DNA-binding domain"/>
    <property type="match status" value="1"/>
</dbReference>
<dbReference type="InterPro" id="IPR036390">
    <property type="entry name" value="WH_DNA-bd_sf"/>
</dbReference>
<reference evidence="7" key="2">
    <citation type="submission" date="2021-08" db="EMBL/GenBank/DDBJ databases">
        <authorList>
            <person name="Tani A."/>
            <person name="Ola A."/>
            <person name="Ogura Y."/>
            <person name="Katsura K."/>
            <person name="Hayashi T."/>
        </authorList>
    </citation>
    <scope>NUCLEOTIDE SEQUENCE</scope>
    <source>
        <strain evidence="7">KCTC 52305</strain>
    </source>
</reference>
<dbReference type="InterPro" id="IPR000835">
    <property type="entry name" value="HTH_MarR-typ"/>
</dbReference>
<keyword evidence="1" id="KW-0805">Transcription regulation</keyword>
<dbReference type="Gene3D" id="1.10.10.10">
    <property type="entry name" value="Winged helix-like DNA-binding domain superfamily/Winged helix DNA-binding domain"/>
    <property type="match status" value="1"/>
</dbReference>
<reference evidence="7" key="1">
    <citation type="journal article" date="2021" name="Front. Microbiol.">
        <title>Comprehensive Comparative Genomics and Phenotyping of Methylobacterium Species.</title>
        <authorList>
            <person name="Alessa O."/>
            <person name="Ogura Y."/>
            <person name="Fujitani Y."/>
            <person name="Takami H."/>
            <person name="Hayashi T."/>
            <person name="Sahin N."/>
            <person name="Tani A."/>
        </authorList>
    </citation>
    <scope>NUCLEOTIDE SEQUENCE</scope>
    <source>
        <strain evidence="7">KCTC 52305</strain>
    </source>
</reference>
<feature type="domain" description="HTH cro/C1-type" evidence="5">
    <location>
        <begin position="59"/>
        <end position="82"/>
    </location>
</feature>
<dbReference type="PROSITE" id="PS50995">
    <property type="entry name" value="HTH_MARR_2"/>
    <property type="match status" value="1"/>
</dbReference>
<keyword evidence="8" id="KW-1185">Reference proteome</keyword>
<evidence type="ECO:0000313" key="8">
    <source>
        <dbReference type="Proteomes" id="UP001055167"/>
    </source>
</evidence>
<feature type="domain" description="HTH marR-type" evidence="6">
    <location>
        <begin position="19"/>
        <end position="151"/>
    </location>
</feature>
<dbReference type="PANTHER" id="PTHR33164">
    <property type="entry name" value="TRANSCRIPTIONAL REGULATOR, MARR FAMILY"/>
    <property type="match status" value="1"/>
</dbReference>
<evidence type="ECO:0000259" key="5">
    <source>
        <dbReference type="PROSITE" id="PS50943"/>
    </source>
</evidence>
<keyword evidence="2" id="KW-0238">DNA-binding</keyword>
<dbReference type="PANTHER" id="PTHR33164:SF104">
    <property type="entry name" value="TRANSCRIPTIONAL REGULATORY PROTEIN"/>
    <property type="match status" value="1"/>
</dbReference>
<dbReference type="InterPro" id="IPR036388">
    <property type="entry name" value="WH-like_DNA-bd_sf"/>
</dbReference>
<feature type="compositionally biased region" description="Low complexity" evidence="4">
    <location>
        <begin position="160"/>
        <end position="179"/>
    </location>
</feature>
<dbReference type="InterPro" id="IPR023187">
    <property type="entry name" value="Tscrpt_reg_MarR-type_CS"/>
</dbReference>
<evidence type="ECO:0000313" key="7">
    <source>
        <dbReference type="EMBL" id="GJD48833.1"/>
    </source>
</evidence>
<evidence type="ECO:0000256" key="4">
    <source>
        <dbReference type="SAM" id="MobiDB-lite"/>
    </source>
</evidence>
<evidence type="ECO:0000256" key="3">
    <source>
        <dbReference type="ARBA" id="ARBA00023163"/>
    </source>
</evidence>
<dbReference type="InterPro" id="IPR039422">
    <property type="entry name" value="MarR/SlyA-like"/>
</dbReference>
<proteinExistence type="predicted"/>
<dbReference type="EMBL" id="BPQH01000004">
    <property type="protein sequence ID" value="GJD48833.1"/>
    <property type="molecule type" value="Genomic_DNA"/>
</dbReference>
<evidence type="ECO:0000259" key="6">
    <source>
        <dbReference type="PROSITE" id="PS50995"/>
    </source>
</evidence>
<dbReference type="Proteomes" id="UP001055167">
    <property type="component" value="Unassembled WGS sequence"/>
</dbReference>
<protein>
    <recommendedName>
        <fullName evidence="9">MarR family transcriptional regulator</fullName>
    </recommendedName>
</protein>
<keyword evidence="3" id="KW-0804">Transcription</keyword>
<dbReference type="Pfam" id="PF01047">
    <property type="entry name" value="MarR"/>
    <property type="match status" value="1"/>
</dbReference>
<evidence type="ECO:0000256" key="2">
    <source>
        <dbReference type="ARBA" id="ARBA00023125"/>
    </source>
</evidence>
<dbReference type="PROSITE" id="PS50943">
    <property type="entry name" value="HTH_CROC1"/>
    <property type="match status" value="1"/>
</dbReference>
<evidence type="ECO:0008006" key="9">
    <source>
        <dbReference type="Google" id="ProtNLM"/>
    </source>
</evidence>
<evidence type="ECO:0000256" key="1">
    <source>
        <dbReference type="ARBA" id="ARBA00023015"/>
    </source>
</evidence>
<dbReference type="InterPro" id="IPR001387">
    <property type="entry name" value="Cro/C1-type_HTH"/>
</dbReference>
<sequence length="190" mass="20201">MVAPPHDPAPASLGPGPDPMRVWFRFIRLHRRVSAAVAAELRAVGLSIPQFDVLSTLSEEQGMTQQDLAERLYVTKGNVSGLIDRLVEAGLVERRPIPGDRRSHALHLTEAGLSLAQAGIAAQTGYVARTLGHLPARDVAELERVVLAWRAAARADGAAAERMPAAAREPAVAQEPAAAFSTPSPSRGRS</sequence>
<dbReference type="PRINTS" id="PR00598">
    <property type="entry name" value="HTHMARR"/>
</dbReference>
<gene>
    <name evidence="7" type="ORF">OPKNFCMD_1559</name>
</gene>
<feature type="region of interest" description="Disordered" evidence="4">
    <location>
        <begin position="160"/>
        <end position="190"/>
    </location>
</feature>
<accession>A0ABQ4QU22</accession>
<comment type="caution">
    <text evidence="7">The sequence shown here is derived from an EMBL/GenBank/DDBJ whole genome shotgun (WGS) entry which is preliminary data.</text>
</comment>